<gene>
    <name evidence="2" type="ORF">GCM10023185_40940</name>
</gene>
<sequence>MDAMRMEISPQELQQRLQAGEDLQLVDVREPREFDYCHLPGSVLIPLGELARRAEEIREQGPVVLICHHGVRSGQALAYLRHRHGLDNLLNLRGGVHAWALQVDADFPVY</sequence>
<organism evidence="2 3">
    <name type="scientific">Hymenobacter saemangeumensis</name>
    <dbReference type="NCBI Taxonomy" id="1084522"/>
    <lineage>
        <taxon>Bacteria</taxon>
        <taxon>Pseudomonadati</taxon>
        <taxon>Bacteroidota</taxon>
        <taxon>Cytophagia</taxon>
        <taxon>Cytophagales</taxon>
        <taxon>Hymenobacteraceae</taxon>
        <taxon>Hymenobacter</taxon>
    </lineage>
</organism>
<dbReference type="EMBL" id="BAABGZ010000079">
    <property type="protein sequence ID" value="GAA4368302.1"/>
    <property type="molecule type" value="Genomic_DNA"/>
</dbReference>
<dbReference type="InterPro" id="IPR050229">
    <property type="entry name" value="GlpE_sulfurtransferase"/>
</dbReference>
<dbReference type="InterPro" id="IPR036873">
    <property type="entry name" value="Rhodanese-like_dom_sf"/>
</dbReference>
<accession>A0ABP8IR99</accession>
<dbReference type="PANTHER" id="PTHR43031:SF17">
    <property type="entry name" value="SULFURTRANSFERASE YTWF-RELATED"/>
    <property type="match status" value="1"/>
</dbReference>
<dbReference type="PROSITE" id="PS50206">
    <property type="entry name" value="RHODANESE_3"/>
    <property type="match status" value="1"/>
</dbReference>
<dbReference type="Proteomes" id="UP001501153">
    <property type="component" value="Unassembled WGS sequence"/>
</dbReference>
<feature type="domain" description="Rhodanese" evidence="1">
    <location>
        <begin position="19"/>
        <end position="108"/>
    </location>
</feature>
<keyword evidence="3" id="KW-1185">Reference proteome</keyword>
<name>A0ABP8IR99_9BACT</name>
<evidence type="ECO:0000313" key="3">
    <source>
        <dbReference type="Proteomes" id="UP001501153"/>
    </source>
</evidence>
<evidence type="ECO:0000259" key="1">
    <source>
        <dbReference type="PROSITE" id="PS50206"/>
    </source>
</evidence>
<comment type="caution">
    <text evidence="2">The sequence shown here is derived from an EMBL/GenBank/DDBJ whole genome shotgun (WGS) entry which is preliminary data.</text>
</comment>
<dbReference type="Pfam" id="PF00581">
    <property type="entry name" value="Rhodanese"/>
    <property type="match status" value="1"/>
</dbReference>
<dbReference type="PANTHER" id="PTHR43031">
    <property type="entry name" value="FAD-DEPENDENT OXIDOREDUCTASE"/>
    <property type="match status" value="1"/>
</dbReference>
<protein>
    <recommendedName>
        <fullName evidence="1">Rhodanese domain-containing protein</fullName>
    </recommendedName>
</protein>
<dbReference type="InterPro" id="IPR001763">
    <property type="entry name" value="Rhodanese-like_dom"/>
</dbReference>
<proteinExistence type="predicted"/>
<reference evidence="3" key="1">
    <citation type="journal article" date="2019" name="Int. J. Syst. Evol. Microbiol.">
        <title>The Global Catalogue of Microorganisms (GCM) 10K type strain sequencing project: providing services to taxonomists for standard genome sequencing and annotation.</title>
        <authorList>
            <consortium name="The Broad Institute Genomics Platform"/>
            <consortium name="The Broad Institute Genome Sequencing Center for Infectious Disease"/>
            <person name="Wu L."/>
            <person name="Ma J."/>
        </authorList>
    </citation>
    <scope>NUCLEOTIDE SEQUENCE [LARGE SCALE GENOMIC DNA]</scope>
    <source>
        <strain evidence="3">JCM 17923</strain>
    </source>
</reference>
<dbReference type="SUPFAM" id="SSF52821">
    <property type="entry name" value="Rhodanese/Cell cycle control phosphatase"/>
    <property type="match status" value="1"/>
</dbReference>
<dbReference type="Gene3D" id="3.40.250.10">
    <property type="entry name" value="Rhodanese-like domain"/>
    <property type="match status" value="1"/>
</dbReference>
<evidence type="ECO:0000313" key="2">
    <source>
        <dbReference type="EMBL" id="GAA4368302.1"/>
    </source>
</evidence>
<dbReference type="SMART" id="SM00450">
    <property type="entry name" value="RHOD"/>
    <property type="match status" value="1"/>
</dbReference>